<dbReference type="InterPro" id="IPR000560">
    <property type="entry name" value="His_Pase_clade-2"/>
</dbReference>
<gene>
    <name evidence="2" type="ORF">NAV_LOCUS9560</name>
</gene>
<dbReference type="Proteomes" id="UP000276991">
    <property type="component" value="Unassembled WGS sequence"/>
</dbReference>
<sequence>MLICWYVAVYFIVLSLEQNTHLITETSIAIDENAKLVVFGMRHGNRHPEKFLNENSRTWGFEGVNELTQFGKREGFGFGKELREFVGPLVGNNYMRHEVAFYTSSVNHCQMTLQVVMAGFYPPDTFAEWNHALEWSPVPYTIDDPMLRMYSVPNCSVAQQGHLSLMSS</sequence>
<name>A0A498SSF6_ACAVI</name>
<evidence type="ECO:0000313" key="2">
    <source>
        <dbReference type="EMBL" id="VBB34769.1"/>
    </source>
</evidence>
<organism evidence="2 3">
    <name type="scientific">Acanthocheilonema viteae</name>
    <name type="common">Filarial nematode worm</name>
    <name type="synonym">Dipetalonema viteae</name>
    <dbReference type="NCBI Taxonomy" id="6277"/>
    <lineage>
        <taxon>Eukaryota</taxon>
        <taxon>Metazoa</taxon>
        <taxon>Ecdysozoa</taxon>
        <taxon>Nematoda</taxon>
        <taxon>Chromadorea</taxon>
        <taxon>Rhabditida</taxon>
        <taxon>Spirurina</taxon>
        <taxon>Spiruromorpha</taxon>
        <taxon>Filarioidea</taxon>
        <taxon>Onchocercidae</taxon>
        <taxon>Acanthocheilonema</taxon>
    </lineage>
</organism>
<dbReference type="AlphaFoldDB" id="A0A498SSF6"/>
<dbReference type="GO" id="GO:0016791">
    <property type="term" value="F:phosphatase activity"/>
    <property type="evidence" value="ECO:0007669"/>
    <property type="project" value="UniProtKB-ARBA"/>
</dbReference>
<dbReference type="SUPFAM" id="SSF53254">
    <property type="entry name" value="Phosphoglycerate mutase-like"/>
    <property type="match status" value="1"/>
</dbReference>
<protein>
    <recommendedName>
        <fullName evidence="4">Histidine acid phosphatase</fullName>
    </recommendedName>
</protein>
<evidence type="ECO:0000256" key="1">
    <source>
        <dbReference type="SAM" id="SignalP"/>
    </source>
</evidence>
<evidence type="ECO:0000313" key="3">
    <source>
        <dbReference type="Proteomes" id="UP000276991"/>
    </source>
</evidence>
<dbReference type="OrthoDB" id="10257284at2759"/>
<dbReference type="STRING" id="6277.A0A498SSF6"/>
<keyword evidence="1" id="KW-0732">Signal</keyword>
<feature type="chain" id="PRO_5019865333" description="Histidine acid phosphatase" evidence="1">
    <location>
        <begin position="23"/>
        <end position="168"/>
    </location>
</feature>
<dbReference type="InterPro" id="IPR029033">
    <property type="entry name" value="His_PPase_superfam"/>
</dbReference>
<proteinExistence type="predicted"/>
<dbReference type="Pfam" id="PF00328">
    <property type="entry name" value="His_Phos_2"/>
    <property type="match status" value="1"/>
</dbReference>
<reference evidence="2 3" key="1">
    <citation type="submission" date="2018-08" db="EMBL/GenBank/DDBJ databases">
        <authorList>
            <person name="Laetsch R D."/>
            <person name="Stevens L."/>
            <person name="Kumar S."/>
            <person name="Blaxter L. M."/>
        </authorList>
    </citation>
    <scope>NUCLEOTIDE SEQUENCE [LARGE SCALE GENOMIC DNA]</scope>
</reference>
<accession>A0A498SSF6</accession>
<evidence type="ECO:0008006" key="4">
    <source>
        <dbReference type="Google" id="ProtNLM"/>
    </source>
</evidence>
<feature type="signal peptide" evidence="1">
    <location>
        <begin position="1"/>
        <end position="22"/>
    </location>
</feature>
<dbReference type="Gene3D" id="3.40.50.1240">
    <property type="entry name" value="Phosphoglycerate mutase-like"/>
    <property type="match status" value="1"/>
</dbReference>
<dbReference type="EMBL" id="UPTC01004061">
    <property type="protein sequence ID" value="VBB34769.1"/>
    <property type="molecule type" value="Genomic_DNA"/>
</dbReference>
<keyword evidence="3" id="KW-1185">Reference proteome</keyword>